<name>G5HEL3_9FIRM</name>
<dbReference type="PANTHER" id="PTHR35810:SF1">
    <property type="entry name" value="CYTOPLASMIC PROTEIN"/>
    <property type="match status" value="1"/>
</dbReference>
<gene>
    <name evidence="1" type="ORF">HMPREF9469_01175</name>
</gene>
<dbReference type="HOGENOM" id="CLU_048266_0_0_9"/>
<dbReference type="PIRSF" id="PIRSF015268">
    <property type="entry name" value="Virulence_RhuM"/>
    <property type="match status" value="1"/>
</dbReference>
<evidence type="ECO:0000313" key="1">
    <source>
        <dbReference type="EMBL" id="EHF00261.1"/>
    </source>
</evidence>
<evidence type="ECO:0008006" key="3">
    <source>
        <dbReference type="Google" id="ProtNLM"/>
    </source>
</evidence>
<organism evidence="1 2">
    <name type="scientific">[Clostridium] citroniae WAL-17108</name>
    <dbReference type="NCBI Taxonomy" id="742733"/>
    <lineage>
        <taxon>Bacteria</taxon>
        <taxon>Bacillati</taxon>
        <taxon>Bacillota</taxon>
        <taxon>Clostridia</taxon>
        <taxon>Lachnospirales</taxon>
        <taxon>Lachnospiraceae</taxon>
        <taxon>Enterocloster</taxon>
    </lineage>
</organism>
<accession>G5HEL3</accession>
<dbReference type="eggNOG" id="COG3943">
    <property type="taxonomic scope" value="Bacteria"/>
</dbReference>
<evidence type="ECO:0000313" key="2">
    <source>
        <dbReference type="Proteomes" id="UP000003763"/>
    </source>
</evidence>
<dbReference type="InterPro" id="IPR011204">
    <property type="entry name" value="Virulence_RhuM-like"/>
</dbReference>
<dbReference type="RefSeq" id="WP_007860088.1">
    <property type="nucleotide sequence ID" value="NZ_JH376420.1"/>
</dbReference>
<dbReference type="PANTHER" id="PTHR35810">
    <property type="entry name" value="CYTOPLASMIC PROTEIN-RELATED"/>
    <property type="match status" value="1"/>
</dbReference>
<protein>
    <recommendedName>
        <fullName evidence="3">Bro-N domain-containing protein</fullName>
    </recommendedName>
</protein>
<dbReference type="AlphaFoldDB" id="G5HEL3"/>
<dbReference type="Proteomes" id="UP000003763">
    <property type="component" value="Unassembled WGS sequence"/>
</dbReference>
<dbReference type="PATRIC" id="fig|742733.3.peg.1208"/>
<dbReference type="EMBL" id="ADLJ01000007">
    <property type="protein sequence ID" value="EHF00261.1"/>
    <property type="molecule type" value="Genomic_DNA"/>
</dbReference>
<comment type="caution">
    <text evidence="1">The sequence shown here is derived from an EMBL/GenBank/DDBJ whole genome shotgun (WGS) entry which is preliminary data.</text>
</comment>
<reference evidence="1 2" key="1">
    <citation type="submission" date="2011-08" db="EMBL/GenBank/DDBJ databases">
        <title>The Genome Sequence of Clostridium citroniae WAL-17108.</title>
        <authorList>
            <consortium name="The Broad Institute Genome Sequencing Platform"/>
            <person name="Earl A."/>
            <person name="Ward D."/>
            <person name="Feldgarden M."/>
            <person name="Gevers D."/>
            <person name="Finegold S.M."/>
            <person name="Summanen P.H."/>
            <person name="Molitoris D.R."/>
            <person name="Vaisanen M.L."/>
            <person name="Daigneault M."/>
            <person name="Allen-Vercoe E."/>
            <person name="Young S.K."/>
            <person name="Zeng Q."/>
            <person name="Gargeya S."/>
            <person name="Fitzgerald M."/>
            <person name="Haas B."/>
            <person name="Abouelleil A."/>
            <person name="Alvarado L."/>
            <person name="Arachchi H.M."/>
            <person name="Berlin A."/>
            <person name="Brown A."/>
            <person name="Chapman S.B."/>
            <person name="Chen Z."/>
            <person name="Dunbar C."/>
            <person name="Freedman E."/>
            <person name="Gearin G."/>
            <person name="Gellesch M."/>
            <person name="Goldberg J."/>
            <person name="Griggs A."/>
            <person name="Gujja S."/>
            <person name="Heiman D."/>
            <person name="Howarth C."/>
            <person name="Larson L."/>
            <person name="Lui A."/>
            <person name="MacDonald P.J.P."/>
            <person name="Montmayeur A."/>
            <person name="Murphy C."/>
            <person name="Neiman D."/>
            <person name="Pearson M."/>
            <person name="Priest M."/>
            <person name="Roberts A."/>
            <person name="Saif S."/>
            <person name="Shea T."/>
            <person name="Shenoy N."/>
            <person name="Sisk P."/>
            <person name="Stolte C."/>
            <person name="Sykes S."/>
            <person name="Wortman J."/>
            <person name="Nusbaum C."/>
            <person name="Birren B."/>
        </authorList>
    </citation>
    <scope>NUCLEOTIDE SEQUENCE [LARGE SCALE GENOMIC DNA]</scope>
    <source>
        <strain evidence="1 2">WAL-17108</strain>
    </source>
</reference>
<sequence length="331" mass="38266">MNLSDDIGKKSQMLIYTTEDGLTKIETAFDGDTVWLSKAQMAELFQRDRSVISKHIKNVFEEGELQKAGNVQNLHIANSDKPVEFYNLDVIISVGYRVKSKRGTQFRIWATSILKEYMRKGFALDDERLKNLGGVGYFKELLERIRDIRASEKVFYRQVLEIYATSIDYDPHAEISIRFFKKVQNKIHYAIHGQTAAEVIYTRADAEKKFMGLTTFAGKQPTLKEAVIAKNYLDEKELRSMGQLVSGYLDFAERQAEREQVMTMQDWSDHLDRILTMSGEQLLEGNGSILHKQAVDKATDEYRKYKARTLSDVEQDYLNSLHFLQEKTNEK</sequence>
<dbReference type="Pfam" id="PF13310">
    <property type="entry name" value="Virulence_RhuM"/>
    <property type="match status" value="1"/>
</dbReference>
<proteinExistence type="predicted"/>